<proteinExistence type="inferred from homology"/>
<dbReference type="FunFam" id="3.40.50.300:FF:002598">
    <property type="entry name" value="GTPase Der"/>
    <property type="match status" value="1"/>
</dbReference>
<keyword evidence="6 8" id="KW-0342">GTP-binding</keyword>
<dbReference type="Pfam" id="PF01926">
    <property type="entry name" value="MMR_HSR1"/>
    <property type="match status" value="2"/>
</dbReference>
<dbReference type="InterPro" id="IPR031166">
    <property type="entry name" value="G_ENGA"/>
</dbReference>
<dbReference type="PIRSF" id="PIRSF006485">
    <property type="entry name" value="GTP-binding_EngA"/>
    <property type="match status" value="1"/>
</dbReference>
<evidence type="ECO:0000256" key="10">
    <source>
        <dbReference type="RuleBase" id="RU004481"/>
    </source>
</evidence>
<dbReference type="PANTHER" id="PTHR43834:SF6">
    <property type="entry name" value="GTPASE DER"/>
    <property type="match status" value="1"/>
</dbReference>
<evidence type="ECO:0000256" key="2">
    <source>
        <dbReference type="ARBA" id="ARBA00020953"/>
    </source>
</evidence>
<dbReference type="InterPro" id="IPR015946">
    <property type="entry name" value="KH_dom-like_a/b"/>
</dbReference>
<feature type="domain" description="EngA-type G" evidence="11">
    <location>
        <begin position="9"/>
        <end position="171"/>
    </location>
</feature>
<keyword evidence="3 8" id="KW-0690">Ribosome biogenesis</keyword>
<dbReference type="InterPro" id="IPR005225">
    <property type="entry name" value="Small_GTP-bd"/>
</dbReference>
<dbReference type="PANTHER" id="PTHR43834">
    <property type="entry name" value="GTPASE DER"/>
    <property type="match status" value="1"/>
</dbReference>
<comment type="similarity">
    <text evidence="1 8 9 10">Belongs to the TRAFAC class TrmE-Era-EngA-EngB-Septin-like GTPase superfamily. EngA (Der) GTPase family.</text>
</comment>
<evidence type="ECO:0000256" key="1">
    <source>
        <dbReference type="ARBA" id="ARBA00008279"/>
    </source>
</evidence>
<evidence type="ECO:0000256" key="7">
    <source>
        <dbReference type="ARBA" id="ARBA00032345"/>
    </source>
</evidence>
<evidence type="ECO:0000256" key="5">
    <source>
        <dbReference type="ARBA" id="ARBA00022741"/>
    </source>
</evidence>
<dbReference type="Gene3D" id="3.30.300.20">
    <property type="match status" value="1"/>
</dbReference>
<dbReference type="CDD" id="cd01894">
    <property type="entry name" value="EngA1"/>
    <property type="match status" value="1"/>
</dbReference>
<feature type="binding site" evidence="8">
    <location>
        <begin position="62"/>
        <end position="66"/>
    </location>
    <ligand>
        <name>GTP</name>
        <dbReference type="ChEBI" id="CHEBI:37565"/>
        <label>1</label>
    </ligand>
</feature>
<feature type="binding site" evidence="8">
    <location>
        <begin position="205"/>
        <end position="212"/>
    </location>
    <ligand>
        <name>GTP</name>
        <dbReference type="ChEBI" id="CHEBI:37565"/>
        <label>2</label>
    </ligand>
</feature>
<keyword evidence="5 8" id="KW-0547">Nucleotide-binding</keyword>
<dbReference type="RefSeq" id="WP_000994233.1">
    <property type="nucleotide sequence ID" value="NC_017375.1"/>
</dbReference>
<dbReference type="InterPro" id="IPR027417">
    <property type="entry name" value="P-loop_NTPase"/>
</dbReference>
<dbReference type="Pfam" id="PF14714">
    <property type="entry name" value="KH_dom-like"/>
    <property type="match status" value="1"/>
</dbReference>
<dbReference type="FunFam" id="3.30.300.20:FF:000004">
    <property type="entry name" value="GTPase Der"/>
    <property type="match status" value="1"/>
</dbReference>
<evidence type="ECO:0000313" key="12">
    <source>
        <dbReference type="EMBL" id="AEE70177.1"/>
    </source>
</evidence>
<dbReference type="GO" id="GO:0043022">
    <property type="term" value="F:ribosome binding"/>
    <property type="evidence" value="ECO:0007669"/>
    <property type="project" value="TreeGrafter"/>
</dbReference>
<feature type="binding site" evidence="8">
    <location>
        <begin position="15"/>
        <end position="22"/>
    </location>
    <ligand>
        <name>GTP</name>
        <dbReference type="ChEBI" id="CHEBI:37565"/>
        <label>1</label>
    </ligand>
</feature>
<accession>F4D5A2</accession>
<dbReference type="NCBIfam" id="TIGR00231">
    <property type="entry name" value="small_GTP"/>
    <property type="match status" value="2"/>
</dbReference>
<gene>
    <name evidence="8 12" type="primary">der</name>
    <name evidence="12" type="ORF">HMPREF0462_0572</name>
</gene>
<dbReference type="EMBL" id="CP002605">
    <property type="protein sequence ID" value="AEE70177.1"/>
    <property type="molecule type" value="Genomic_DNA"/>
</dbReference>
<evidence type="ECO:0000256" key="4">
    <source>
        <dbReference type="ARBA" id="ARBA00022737"/>
    </source>
</evidence>
<comment type="subunit">
    <text evidence="8">Associates with the 50S ribosomal subunit.</text>
</comment>
<dbReference type="PRINTS" id="PR00326">
    <property type="entry name" value="GTP1OBG"/>
</dbReference>
<evidence type="ECO:0000256" key="8">
    <source>
        <dbReference type="HAMAP-Rule" id="MF_00195"/>
    </source>
</evidence>
<dbReference type="InterPro" id="IPR006073">
    <property type="entry name" value="GTP-bd"/>
</dbReference>
<feature type="domain" description="EngA-type G" evidence="11">
    <location>
        <begin position="199"/>
        <end position="370"/>
    </location>
</feature>
<comment type="function">
    <text evidence="8 10">GTPase that plays an essential role in the late steps of ribosome biogenesis.</text>
</comment>
<feature type="binding site" evidence="8">
    <location>
        <begin position="316"/>
        <end position="319"/>
    </location>
    <ligand>
        <name>GTP</name>
        <dbReference type="ChEBI" id="CHEBI:37565"/>
        <label>2</label>
    </ligand>
</feature>
<evidence type="ECO:0000256" key="9">
    <source>
        <dbReference type="PROSITE-ProRule" id="PRU01049"/>
    </source>
</evidence>
<dbReference type="AlphaFoldDB" id="F4D5A2"/>
<dbReference type="SUPFAM" id="SSF52540">
    <property type="entry name" value="P-loop containing nucleoside triphosphate hydrolases"/>
    <property type="match status" value="2"/>
</dbReference>
<protein>
    <recommendedName>
        <fullName evidence="2 8">GTPase Der</fullName>
    </recommendedName>
    <alternativeName>
        <fullName evidence="7 8">GTP-binding protein EngA</fullName>
    </alternativeName>
</protein>
<dbReference type="InterPro" id="IPR016484">
    <property type="entry name" value="GTPase_Der"/>
</dbReference>
<dbReference type="PATRIC" id="fig|585538.3.peg.586"/>
<dbReference type="CDD" id="cd01895">
    <property type="entry name" value="EngA2"/>
    <property type="match status" value="1"/>
</dbReference>
<name>F4D5A2_HELPX</name>
<evidence type="ECO:0000256" key="6">
    <source>
        <dbReference type="ARBA" id="ARBA00023134"/>
    </source>
</evidence>
<keyword evidence="4 10" id="KW-0677">Repeat</keyword>
<feature type="binding site" evidence="8">
    <location>
        <begin position="123"/>
        <end position="126"/>
    </location>
    <ligand>
        <name>GTP</name>
        <dbReference type="ChEBI" id="CHEBI:37565"/>
        <label>1</label>
    </ligand>
</feature>
<evidence type="ECO:0000256" key="3">
    <source>
        <dbReference type="ARBA" id="ARBA00022517"/>
    </source>
</evidence>
<evidence type="ECO:0000313" key="13">
    <source>
        <dbReference type="Proteomes" id="UP000008459"/>
    </source>
</evidence>
<reference evidence="12 13" key="1">
    <citation type="submission" date="2011-03" db="EMBL/GenBank/DDBJ databases">
        <authorList>
            <person name="Muzny D."/>
            <person name="Qin X."/>
            <person name="Deng J."/>
            <person name="Jiang H."/>
            <person name="Liu Y."/>
            <person name="Qu J."/>
            <person name="Song X.-Z."/>
            <person name="Zhang L."/>
            <person name="Thornton R."/>
            <person name="Coyle M."/>
            <person name="Francisco L."/>
            <person name="Jackson L."/>
            <person name="Javaid M."/>
            <person name="Korchina V."/>
            <person name="Kovar C."/>
            <person name="Mata R."/>
            <person name="Mathew T."/>
            <person name="Ngo R."/>
            <person name="Nguyen L."/>
            <person name="Nguyen N."/>
            <person name="Okwuonu G."/>
            <person name="Ongeri F."/>
            <person name="Pham C."/>
            <person name="Simmons D."/>
            <person name="Wilczek-Boney K."/>
            <person name="Hale W."/>
            <person name="Jakkamsetti A."/>
            <person name="Pham P."/>
            <person name="Ruth R."/>
            <person name="San Lucas F."/>
            <person name="Warren J."/>
            <person name="Zhang J."/>
            <person name="Zhao Z."/>
            <person name="Zhou C."/>
            <person name="Zhu D."/>
            <person name="Lee S."/>
            <person name="Bess C."/>
            <person name="Blankenburg K."/>
            <person name="Forbes L."/>
            <person name="Fu Q."/>
            <person name="Gubbala S."/>
            <person name="Hirani K."/>
            <person name="Jayaseelan J.C."/>
            <person name="Lara F."/>
            <person name="Munidasa M."/>
            <person name="Palculict T."/>
            <person name="Patil S."/>
            <person name="Pu L.-L."/>
            <person name="Saada N."/>
            <person name="Tang L."/>
            <person name="Weissenberger G."/>
            <person name="Zhu Y."/>
            <person name="Hemphill L."/>
            <person name="Shang Y."/>
            <person name="Youmans B."/>
            <person name="Ayvaz T."/>
            <person name="Ross M."/>
            <person name="Santibanez J."/>
            <person name="Aqrawi P."/>
            <person name="Gross S."/>
            <person name="Joshi V."/>
            <person name="Fowler G."/>
            <person name="Nazareth L."/>
            <person name="Reid J."/>
            <person name="Worley K."/>
            <person name="Petrosino J."/>
            <person name="Highlander S."/>
            <person name="Gibbs R."/>
            <person name="Gibbs R."/>
        </authorList>
    </citation>
    <scope>NUCLEOTIDE SEQUENCE [LARGE SCALE GENOMIC DNA]</scope>
    <source>
        <strain evidence="12 13">83</strain>
    </source>
</reference>
<dbReference type="FunFam" id="3.40.50.300:FF:000494">
    <property type="entry name" value="tRNA modification GTPase MnmE"/>
    <property type="match status" value="1"/>
</dbReference>
<dbReference type="GO" id="GO:0042254">
    <property type="term" value="P:ribosome biogenesis"/>
    <property type="evidence" value="ECO:0007669"/>
    <property type="project" value="UniProtKB-KW"/>
</dbReference>
<dbReference type="PROSITE" id="PS51712">
    <property type="entry name" value="G_ENGA"/>
    <property type="match status" value="2"/>
</dbReference>
<dbReference type="GO" id="GO:0005525">
    <property type="term" value="F:GTP binding"/>
    <property type="evidence" value="ECO:0007669"/>
    <property type="project" value="UniProtKB-UniRule"/>
</dbReference>
<dbReference type="HOGENOM" id="CLU_016077_6_2_7"/>
<dbReference type="InterPro" id="IPR032859">
    <property type="entry name" value="KH_dom-like"/>
</dbReference>
<evidence type="ECO:0000259" key="11">
    <source>
        <dbReference type="PROSITE" id="PS51712"/>
    </source>
</evidence>
<dbReference type="NCBIfam" id="TIGR03594">
    <property type="entry name" value="GTPase_EngA"/>
    <property type="match status" value="1"/>
</dbReference>
<dbReference type="Proteomes" id="UP000008459">
    <property type="component" value="Chromosome"/>
</dbReference>
<sequence>MNASHKTLKTIAILGQPNVGKSSLFNRLARERIAITSDFAGTTRDINKRKIALNGHEVELLDTGGMAKDALLSKEIKALNLKAAQMSDLILYVVDGKSIPSDEDLKLFREVFKTNPNCFLVINKIDNDKEKERAYAFSSFGMPKSFNISASHNRGISALIDAVLNALNLNQIIEQDLDADILESLENNAPKEETKEEVIQVGIIGRVNVGKSSLLNALTKKERSLVSSVAGTTIDPIDETILIGDQKICFVDTAGIRHRGKILGIEKYALERTQKALEKSHIALLVLDVSTPFVELDEKISSLADKHSLGIILILNKWDIRYAPYEEIMATLKRKFRFLEYAPVITTSCLKTRHIDEIKHKIIEVYECFSKRIPTSLLNSVINQATQKHPLPSDGGKLVKVYYATQFATKPPQISLIMNRPKALHFSYKRYLINTLRKEFNFLGTPLILNAKDKKSTQQN</sequence>
<feature type="binding site" evidence="8">
    <location>
        <begin position="252"/>
        <end position="256"/>
    </location>
    <ligand>
        <name>GTP</name>
        <dbReference type="ChEBI" id="CHEBI:37565"/>
        <label>2</label>
    </ligand>
</feature>
<dbReference type="HAMAP" id="MF_00195">
    <property type="entry name" value="GTPase_Der"/>
    <property type="match status" value="1"/>
</dbReference>
<organism evidence="12 13">
    <name type="scientific">Helicobacter pylori 83</name>
    <dbReference type="NCBI Taxonomy" id="585538"/>
    <lineage>
        <taxon>Bacteria</taxon>
        <taxon>Pseudomonadati</taxon>
        <taxon>Campylobacterota</taxon>
        <taxon>Epsilonproteobacteria</taxon>
        <taxon>Campylobacterales</taxon>
        <taxon>Helicobacteraceae</taxon>
        <taxon>Helicobacter</taxon>
    </lineage>
</organism>
<dbReference type="Gene3D" id="3.40.50.300">
    <property type="entry name" value="P-loop containing nucleotide triphosphate hydrolases"/>
    <property type="match status" value="2"/>
</dbReference>
<dbReference type="KEGG" id="hpx:HMPREF0462_0572"/>